<evidence type="ECO:0000313" key="2">
    <source>
        <dbReference type="EMBL" id="SLN75806.1"/>
    </source>
</evidence>
<proteinExistence type="predicted"/>
<gene>
    <name evidence="2" type="ORF">OCH7691_03969</name>
</gene>
<evidence type="ECO:0000256" key="1">
    <source>
        <dbReference type="SAM" id="Phobius"/>
    </source>
</evidence>
<keyword evidence="1" id="KW-0812">Transmembrane</keyword>
<evidence type="ECO:0000313" key="3">
    <source>
        <dbReference type="Proteomes" id="UP000193200"/>
    </source>
</evidence>
<dbReference type="InParanoid" id="A0A1Y5TXK1"/>
<keyword evidence="1" id="KW-0472">Membrane</keyword>
<dbReference type="AlphaFoldDB" id="A0A1Y5TXK1"/>
<dbReference type="RefSeq" id="WP_085885304.1">
    <property type="nucleotide sequence ID" value="NZ_FWFR01000004.1"/>
</dbReference>
<feature type="transmembrane region" description="Helical" evidence="1">
    <location>
        <begin position="52"/>
        <end position="76"/>
    </location>
</feature>
<organism evidence="2 3">
    <name type="scientific">Oceanibacterium hippocampi</name>
    <dbReference type="NCBI Taxonomy" id="745714"/>
    <lineage>
        <taxon>Bacteria</taxon>
        <taxon>Pseudomonadati</taxon>
        <taxon>Pseudomonadota</taxon>
        <taxon>Alphaproteobacteria</taxon>
        <taxon>Sneathiellales</taxon>
        <taxon>Sneathiellaceae</taxon>
        <taxon>Oceanibacterium</taxon>
    </lineage>
</organism>
<dbReference type="EMBL" id="FWFR01000004">
    <property type="protein sequence ID" value="SLN75806.1"/>
    <property type="molecule type" value="Genomic_DNA"/>
</dbReference>
<reference evidence="2 3" key="1">
    <citation type="submission" date="2017-03" db="EMBL/GenBank/DDBJ databases">
        <authorList>
            <person name="Afonso C.L."/>
            <person name="Miller P.J."/>
            <person name="Scott M.A."/>
            <person name="Spackman E."/>
            <person name="Goraichik I."/>
            <person name="Dimitrov K.M."/>
            <person name="Suarez D.L."/>
            <person name="Swayne D.E."/>
        </authorList>
    </citation>
    <scope>NUCLEOTIDE SEQUENCE [LARGE SCALE GENOMIC DNA]</scope>
    <source>
        <strain evidence="2 3">CECT 7691</strain>
    </source>
</reference>
<protein>
    <submittedName>
        <fullName evidence="2">Uncharacterized protein</fullName>
    </submittedName>
</protein>
<sequence length="85" mass="9492">MRRKGTPPAPDPGEQALAARRLREIAFVLPFVGLALITPPIIHIFADSRTVFGIPIIILYIFGVWAALVLSAFRLARRLREEGDR</sequence>
<keyword evidence="3" id="KW-1185">Reference proteome</keyword>
<dbReference type="Proteomes" id="UP000193200">
    <property type="component" value="Unassembled WGS sequence"/>
</dbReference>
<name>A0A1Y5TXK1_9PROT</name>
<keyword evidence="1" id="KW-1133">Transmembrane helix</keyword>
<dbReference type="OrthoDB" id="8117496at2"/>
<feature type="transmembrane region" description="Helical" evidence="1">
    <location>
        <begin position="25"/>
        <end position="46"/>
    </location>
</feature>
<accession>A0A1Y5TXK1</accession>